<evidence type="ECO:0000313" key="2">
    <source>
        <dbReference type="EMBL" id="RKI88391.1"/>
    </source>
</evidence>
<reference evidence="2 3" key="1">
    <citation type="submission" date="2018-09" db="EMBL/GenBank/DDBJ databases">
        <title>Murine metabolic-syndrome-specific gut microbial biobank.</title>
        <authorList>
            <person name="Liu C."/>
        </authorList>
    </citation>
    <scope>NUCLEOTIDE SEQUENCE [LARGE SCALE GENOMIC DNA]</scope>
    <source>
        <strain evidence="2 3">0.1xD8-82</strain>
    </source>
</reference>
<evidence type="ECO:0000313" key="3">
    <source>
        <dbReference type="Proteomes" id="UP000280696"/>
    </source>
</evidence>
<protein>
    <recommendedName>
        <fullName evidence="1">KAP NTPase domain-containing protein</fullName>
    </recommendedName>
</protein>
<proteinExistence type="predicted"/>
<comment type="caution">
    <text evidence="2">The sequence shown here is derived from an EMBL/GenBank/DDBJ whole genome shotgun (WGS) entry which is preliminary data.</text>
</comment>
<organism evidence="2 3">
    <name type="scientific">Parablautia intestinalis</name>
    <dbReference type="NCBI Taxonomy" id="2320100"/>
    <lineage>
        <taxon>Bacteria</taxon>
        <taxon>Bacillati</taxon>
        <taxon>Bacillota</taxon>
        <taxon>Clostridia</taxon>
        <taxon>Lachnospirales</taxon>
        <taxon>Lachnospiraceae</taxon>
        <taxon>Parablautia</taxon>
    </lineage>
</organism>
<gene>
    <name evidence="2" type="ORF">D7V94_19335</name>
</gene>
<dbReference type="AlphaFoldDB" id="A0A3A9ALS7"/>
<accession>A0A3A9ALS7</accession>
<dbReference type="Pfam" id="PF07693">
    <property type="entry name" value="KAP_NTPase"/>
    <property type="match status" value="1"/>
</dbReference>
<dbReference type="Proteomes" id="UP000280696">
    <property type="component" value="Unassembled WGS sequence"/>
</dbReference>
<evidence type="ECO:0000259" key="1">
    <source>
        <dbReference type="Pfam" id="PF07693"/>
    </source>
</evidence>
<name>A0A3A9ALS7_9FIRM</name>
<dbReference type="OrthoDB" id="88903at2"/>
<dbReference type="InterPro" id="IPR011646">
    <property type="entry name" value="KAP_P-loop"/>
</dbReference>
<sequence length="655" mass="77391">MNGKQIESEVIRYLGDTNYRYAILIEGEWGCGKTYFVLNDLQTAIKKYESAHTKRNIRYISLYGCKSIEEIEENLYWSIIDEQFYKKYEQIIRSENYFGKEKEKRQKGGRIITNMSKKMVSSLMQRFEISSKSYEFISDFLSLNKNIFIFDDLERCSCPPNDILGYINGLVEHEGAKVILIANEREIGTLAQVKNRELQYLVSSNEKIKIPKEESILSYHNTNKTEITLDIAELERRRKNLFSDNEYNQQYLRIREKLIGQTLRYEADLVSIIHKLINQCNSDAQLKDYLNNNVKYFIDVMSESKHDNLRTFQFFLSKVEYLYSHFSSFEIDRKYRNTTLYFIIQNCFMICVEHRGNIQGPEDEVLRICFQNKRRLPTIINYVKYSIFDSESFLNDITAYINAELAARLPADDPYTLLYNQYYLQTQDWVEEKITLILDKLHQNEYKSHLYSNILILFIRLVKYGFPEEILLHAEEYMIANVKGGNSNILDDCIASEKAEEIKKCKESIHRINCQIRSARESSRTGDILSVLNNNESWAKELINYWDTNRQQIPHEIQILSYTNADCWLQKILGSNAKNIHHFRMFINRLYPDNVIRGNADDDMLIIQSLINRLESYTDSDKIKNMQLGLLKEQLSQIHQCYIKYMKGNTENARF</sequence>
<dbReference type="EMBL" id="RAYQ01000028">
    <property type="protein sequence ID" value="RKI88391.1"/>
    <property type="molecule type" value="Genomic_DNA"/>
</dbReference>
<dbReference type="RefSeq" id="WP_120471955.1">
    <property type="nucleotide sequence ID" value="NZ_RAYQ01000028.1"/>
</dbReference>
<feature type="domain" description="KAP NTPase" evidence="1">
    <location>
        <begin position="19"/>
        <end position="188"/>
    </location>
</feature>
<keyword evidence="3" id="KW-1185">Reference proteome</keyword>